<dbReference type="AlphaFoldDB" id="A0A3P6GVR8"/>
<dbReference type="EMBL" id="LR031880">
    <property type="protein sequence ID" value="VDD60082.1"/>
    <property type="molecule type" value="Genomic_DNA"/>
</dbReference>
<reference evidence="2" key="1">
    <citation type="submission" date="2018-11" db="EMBL/GenBank/DDBJ databases">
        <authorList>
            <consortium name="Genoscope - CEA"/>
            <person name="William W."/>
        </authorList>
    </citation>
    <scope>NUCLEOTIDE SEQUENCE</scope>
</reference>
<organism evidence="2">
    <name type="scientific">Brassica oleracea</name>
    <name type="common">Wild cabbage</name>
    <dbReference type="NCBI Taxonomy" id="3712"/>
    <lineage>
        <taxon>Eukaryota</taxon>
        <taxon>Viridiplantae</taxon>
        <taxon>Streptophyta</taxon>
        <taxon>Embryophyta</taxon>
        <taxon>Tracheophyta</taxon>
        <taxon>Spermatophyta</taxon>
        <taxon>Magnoliopsida</taxon>
        <taxon>eudicotyledons</taxon>
        <taxon>Gunneridae</taxon>
        <taxon>Pentapetalae</taxon>
        <taxon>rosids</taxon>
        <taxon>malvids</taxon>
        <taxon>Brassicales</taxon>
        <taxon>Brassicaceae</taxon>
        <taxon>Brassiceae</taxon>
        <taxon>Brassica</taxon>
    </lineage>
</organism>
<evidence type="ECO:0000256" key="1">
    <source>
        <dbReference type="SAM" id="MobiDB-lite"/>
    </source>
</evidence>
<accession>A0A3P6GVR8</accession>
<name>A0A3P6GVR8_BRAOL</name>
<proteinExistence type="predicted"/>
<sequence length="38" mass="4793">MEKTPEKIPRRRKRKTMRFKDPEDYYPWDKPGGRRGRE</sequence>
<feature type="region of interest" description="Disordered" evidence="1">
    <location>
        <begin position="1"/>
        <end position="38"/>
    </location>
</feature>
<evidence type="ECO:0000313" key="2">
    <source>
        <dbReference type="EMBL" id="VDD60082.1"/>
    </source>
</evidence>
<protein>
    <submittedName>
        <fullName evidence="2">Uncharacterized protein</fullName>
    </submittedName>
</protein>
<gene>
    <name evidence="2" type="ORF">BOLC6T35535H</name>
</gene>